<name>A0ACC6PGY9_9BACL</name>
<dbReference type="EMBL" id="JBBKAR010000052">
    <property type="protein sequence ID" value="MEJ8306229.1"/>
    <property type="molecule type" value="Genomic_DNA"/>
</dbReference>
<protein>
    <submittedName>
        <fullName evidence="1">HAMP domain-containing sensor histidine kinase</fullName>
    </submittedName>
</protein>
<evidence type="ECO:0000313" key="1">
    <source>
        <dbReference type="EMBL" id="MEJ8306229.1"/>
    </source>
</evidence>
<keyword evidence="1" id="KW-0808">Transferase</keyword>
<reference evidence="1" key="1">
    <citation type="submission" date="2024-03" db="EMBL/GenBank/DDBJ databases">
        <title>Whole genome sequecning of epiphytes from Marcgravia umbellata leaves.</title>
        <authorList>
            <person name="Kumar G."/>
            <person name="Savka M.A."/>
        </authorList>
    </citation>
    <scope>NUCLEOTIDE SEQUENCE</scope>
    <source>
        <strain evidence="1">RIT_BL5</strain>
    </source>
</reference>
<comment type="caution">
    <text evidence="1">The sequence shown here is derived from an EMBL/GenBank/DDBJ whole genome shotgun (WGS) entry which is preliminary data.</text>
</comment>
<organism evidence="1 2">
    <name type="scientific">Saccharibacillus sacchari</name>
    <dbReference type="NCBI Taxonomy" id="456493"/>
    <lineage>
        <taxon>Bacteria</taxon>
        <taxon>Bacillati</taxon>
        <taxon>Bacillota</taxon>
        <taxon>Bacilli</taxon>
        <taxon>Bacillales</taxon>
        <taxon>Paenibacillaceae</taxon>
        <taxon>Saccharibacillus</taxon>
    </lineage>
</organism>
<gene>
    <name evidence="1" type="ORF">WKI47_20185</name>
</gene>
<proteinExistence type="predicted"/>
<keyword evidence="1" id="KW-0418">Kinase</keyword>
<dbReference type="Proteomes" id="UP001380953">
    <property type="component" value="Unassembled WGS sequence"/>
</dbReference>
<accession>A0ACC6PGY9</accession>
<sequence length="542" mass="59807">MAGLNGDKRRSDEPQAGIKLKSRRFFPGAGPKERPLKVLIGRTFYRTLLLSVVATVLTWSLGVTGLVLWGQALRPANYYENLIPEIASRIQALKYPVTAASQAEVQRIVPGEGLGYAVFDTSGKQVYGSFSLGPAYAIDNAADLLDRLNRPIATEGYYVHYKPLIGPDGNFAGAVALRYKLTVASSNPSNSMPIVLGGLLLAAAPFIYLYGFAVWGGRKLSRRLEEPFGRLIEGTEKIREHDLDFSLMRGGTGVRELNQLLVAFEQMREALEEALRREWESERERRDMIAAVAHDLGTPLSVIRGHAELLAEDAGKRPERVARYAGTIVDAADRSIRLTEDLSAASRLEHPGFVLNPEPIDLEAVVRAKAQEYAFLCRKRQATFVLNVKDVRGNDKRRLLALDPHRINRVLDNLVNNALRYSPENGVIALDVNIGYGEAGFEVRDDGPGFEEAGGGRIFEKFYREESARPSDAEHRNGGAHSGLGLFIARTIVRKHGGEIAAYNRPEGGAVVRFSVAELTDLTLTSTEKADLTAIDRHDQYR</sequence>
<keyword evidence="2" id="KW-1185">Reference proteome</keyword>
<evidence type="ECO:0000313" key="2">
    <source>
        <dbReference type="Proteomes" id="UP001380953"/>
    </source>
</evidence>